<sequence>YLSVILGNAGISNTESETLKREIYVCWLVRVGRRLDSKFTSRQKEIINEMQASITEESFDEEKMRKYLKEYFNLSNSDNPQNIEDVKVFSEEAEKIVTQLLDTYFVNASPGKIDKVKRDLQLISK</sequence>
<accession>A0A0G0K4A5</accession>
<dbReference type="Proteomes" id="UP000034603">
    <property type="component" value="Unassembled WGS sequence"/>
</dbReference>
<evidence type="ECO:0000313" key="1">
    <source>
        <dbReference type="EMBL" id="KKQ43929.1"/>
    </source>
</evidence>
<evidence type="ECO:0000313" key="2">
    <source>
        <dbReference type="Proteomes" id="UP000034603"/>
    </source>
</evidence>
<proteinExistence type="predicted"/>
<feature type="non-terminal residue" evidence="1">
    <location>
        <position position="1"/>
    </location>
</feature>
<organism evidence="1 2">
    <name type="scientific">Candidatus Woesebacteria bacterium GW2011_GWA1_37_8</name>
    <dbReference type="NCBI Taxonomy" id="1618546"/>
    <lineage>
        <taxon>Bacteria</taxon>
        <taxon>Candidatus Woeseibacteriota</taxon>
    </lineage>
</organism>
<dbReference type="EMBL" id="LBTR01000039">
    <property type="protein sequence ID" value="KKQ43929.1"/>
    <property type="molecule type" value="Genomic_DNA"/>
</dbReference>
<comment type="caution">
    <text evidence="1">The sequence shown here is derived from an EMBL/GenBank/DDBJ whole genome shotgun (WGS) entry which is preliminary data.</text>
</comment>
<name>A0A0G0K4A5_9BACT</name>
<gene>
    <name evidence="1" type="ORF">US62_C0039G0001</name>
</gene>
<reference evidence="1 2" key="1">
    <citation type="journal article" date="2015" name="Nature">
        <title>rRNA introns, odd ribosomes, and small enigmatic genomes across a large radiation of phyla.</title>
        <authorList>
            <person name="Brown C.T."/>
            <person name="Hug L.A."/>
            <person name="Thomas B.C."/>
            <person name="Sharon I."/>
            <person name="Castelle C.J."/>
            <person name="Singh A."/>
            <person name="Wilkins M.J."/>
            <person name="Williams K.H."/>
            <person name="Banfield J.F."/>
        </authorList>
    </citation>
    <scope>NUCLEOTIDE SEQUENCE [LARGE SCALE GENOMIC DNA]</scope>
</reference>
<protein>
    <submittedName>
        <fullName evidence="1">Uncharacterized protein</fullName>
    </submittedName>
</protein>
<dbReference type="AlphaFoldDB" id="A0A0G0K4A5"/>